<dbReference type="SUPFAM" id="SSF53756">
    <property type="entry name" value="UDP-Glycosyltransferase/glycogen phosphorylase"/>
    <property type="match status" value="1"/>
</dbReference>
<accession>A0A1M7DDF6</accession>
<evidence type="ECO:0000313" key="3">
    <source>
        <dbReference type="Proteomes" id="UP000184191"/>
    </source>
</evidence>
<keyword evidence="3" id="KW-1185">Reference proteome</keyword>
<keyword evidence="2" id="KW-0808">Transferase</keyword>
<organism evidence="2 3">
    <name type="scientific">Roseovarius marisflavi</name>
    <dbReference type="NCBI Taxonomy" id="1054996"/>
    <lineage>
        <taxon>Bacteria</taxon>
        <taxon>Pseudomonadati</taxon>
        <taxon>Pseudomonadota</taxon>
        <taxon>Alphaproteobacteria</taxon>
        <taxon>Rhodobacterales</taxon>
        <taxon>Roseobacteraceae</taxon>
        <taxon>Roseovarius</taxon>
    </lineage>
</organism>
<dbReference type="RefSeq" id="WP_073200724.1">
    <property type="nucleotide sequence ID" value="NZ_FRBN01000039.1"/>
</dbReference>
<dbReference type="EMBL" id="FRBN01000039">
    <property type="protein sequence ID" value="SHL77423.1"/>
    <property type="molecule type" value="Genomic_DNA"/>
</dbReference>
<dbReference type="AlphaFoldDB" id="A0A1M7DDF6"/>
<name>A0A1M7DDF6_9RHOB</name>
<protein>
    <submittedName>
        <fullName evidence="2">Glycosyltransferase family 28 C-terminal domain-containing protein</fullName>
    </submittedName>
</protein>
<feature type="domain" description="Glycosyl transferase family 28 C-terminal" evidence="1">
    <location>
        <begin position="227"/>
        <end position="304"/>
    </location>
</feature>
<evidence type="ECO:0000259" key="1">
    <source>
        <dbReference type="Pfam" id="PF04101"/>
    </source>
</evidence>
<dbReference type="Proteomes" id="UP000184191">
    <property type="component" value="Unassembled WGS sequence"/>
</dbReference>
<dbReference type="Gene3D" id="3.40.50.2000">
    <property type="entry name" value="Glycogen Phosphorylase B"/>
    <property type="match status" value="1"/>
</dbReference>
<gene>
    <name evidence="2" type="ORF">SAMN05444414_13912</name>
</gene>
<proteinExistence type="predicted"/>
<dbReference type="Pfam" id="PF04101">
    <property type="entry name" value="Glyco_tran_28_C"/>
    <property type="match status" value="1"/>
</dbReference>
<sequence>MSIKRVAFLGTSRSGLGHLRRLATIGKRLRALAPDIVACLITNAAPDGLSEGDRSVFAEIVVSERADMAACLGAGGFDLAVLDTLQLPGIAAYTGPSVLILRETPDSLLPDFARDDGRPWNAIILPNPALHWRPDVGADFTRAVEPVGWILRPSGPRSANDKTAGIVVATGGGGTPSTRAVLYPMLVDIIAETRRRVGHRLHIRQALGPRAGLSSLDLADEVFDPGPALNDVFRAADLVISTAGYNSVLELASTDTPALLVAIPRSLDDQARRVRQWGARVGHGLDASAPEAATEWLVDQIAHCRYAVTRETFLLTSQIWEEGDVHEQGSTRDWA</sequence>
<dbReference type="STRING" id="1054996.SAMN05444414_13912"/>
<reference evidence="3" key="1">
    <citation type="submission" date="2016-11" db="EMBL/GenBank/DDBJ databases">
        <authorList>
            <person name="Varghese N."/>
            <person name="Submissions S."/>
        </authorList>
    </citation>
    <scope>NUCLEOTIDE SEQUENCE [LARGE SCALE GENOMIC DNA]</scope>
    <source>
        <strain evidence="3">DSM 29327</strain>
    </source>
</reference>
<dbReference type="InterPro" id="IPR007235">
    <property type="entry name" value="Glyco_trans_28_C"/>
</dbReference>
<evidence type="ECO:0000313" key="2">
    <source>
        <dbReference type="EMBL" id="SHL77423.1"/>
    </source>
</evidence>
<dbReference type="GO" id="GO:0016758">
    <property type="term" value="F:hexosyltransferase activity"/>
    <property type="evidence" value="ECO:0007669"/>
    <property type="project" value="InterPro"/>
</dbReference>